<accession>A0A0K2XJ76</accession>
<sequence length="65" mass="7016">MGLGHRGVEILGGVVALGLLVGVWAVFWGFGKGIPLFWVWQGLALCVDLEKWAQDSHPPLWGAGF</sequence>
<evidence type="ECO:0000313" key="2">
    <source>
        <dbReference type="EMBL" id="CRI34247.1"/>
    </source>
</evidence>
<reference evidence="3" key="1">
    <citation type="submission" date="2014-12" db="EMBL/GenBank/DDBJ databases">
        <authorList>
            <person name="Smet A."/>
        </authorList>
    </citation>
    <scope>NUCLEOTIDE SEQUENCE [LARGE SCALE GENOMIC DNA]</scope>
</reference>
<evidence type="ECO:0000313" key="3">
    <source>
        <dbReference type="Proteomes" id="UP000046090"/>
    </source>
</evidence>
<dbReference type="AlphaFoldDB" id="A0A0K2XJ76"/>
<dbReference type="EMBL" id="CDMK01000001">
    <property type="protein sequence ID" value="CRI34247.1"/>
    <property type="molecule type" value="Genomic_DNA"/>
</dbReference>
<gene>
    <name evidence="2" type="ORF">HHE01_10930</name>
</gene>
<protein>
    <submittedName>
        <fullName evidence="2">Uncharacterized protein</fullName>
    </submittedName>
</protein>
<feature type="transmembrane region" description="Helical" evidence="1">
    <location>
        <begin position="7"/>
        <end position="30"/>
    </location>
</feature>
<keyword evidence="1" id="KW-0472">Membrane</keyword>
<organism evidence="2 3">
    <name type="scientific">Helicobacter heilmannii</name>
    <dbReference type="NCBI Taxonomy" id="35817"/>
    <lineage>
        <taxon>Bacteria</taxon>
        <taxon>Pseudomonadati</taxon>
        <taxon>Campylobacterota</taxon>
        <taxon>Epsilonproteobacteria</taxon>
        <taxon>Campylobacterales</taxon>
        <taxon>Helicobacteraceae</taxon>
        <taxon>Helicobacter</taxon>
    </lineage>
</organism>
<keyword evidence="1" id="KW-1133">Transmembrane helix</keyword>
<keyword evidence="3" id="KW-1185">Reference proteome</keyword>
<dbReference type="Proteomes" id="UP000046090">
    <property type="component" value="Unassembled WGS sequence"/>
</dbReference>
<name>A0A0K2XJ76_HELHE</name>
<evidence type="ECO:0000256" key="1">
    <source>
        <dbReference type="SAM" id="Phobius"/>
    </source>
</evidence>
<keyword evidence="1" id="KW-0812">Transmembrane</keyword>
<proteinExistence type="predicted"/>